<evidence type="ECO:0000256" key="2">
    <source>
        <dbReference type="ARBA" id="ARBA00012483"/>
    </source>
</evidence>
<name>A0A6P7SEH1_9MOLL</name>
<dbReference type="SMART" id="SM00504">
    <property type="entry name" value="Ubox"/>
    <property type="match status" value="1"/>
</dbReference>
<dbReference type="InterPro" id="IPR003613">
    <property type="entry name" value="Ubox_domain"/>
</dbReference>
<evidence type="ECO:0000256" key="3">
    <source>
        <dbReference type="ARBA" id="ARBA00022679"/>
    </source>
</evidence>
<sequence>MTAVELKDQGNRLFAMKKFEAAISCYTKAIIKSPNTPTFFTNRALCHLKLKQWEQAIQDCRHALDMDRSLVKGHFFLGQALVELGYYDESIASLKRAYDLAKEQRMNFGDDIASALRSAKKKRWNVIEEKRIQQEIALQTYLNRLISEELQRQQEMVRQMYKDTDCTEELKNIEQEHKIHLVEVNALFSLLDERRKKRDVPDYLCGRISFELMKEPVITPSGITYDRKDVVEHLHRVGHFDPVTRTFLTEENLIPNLAMKEVIDAFLEENPWGEDY</sequence>
<dbReference type="PANTHER" id="PTHR46803">
    <property type="entry name" value="E3 UBIQUITIN-PROTEIN LIGASE CHIP"/>
    <property type="match status" value="1"/>
</dbReference>
<keyword evidence="5" id="KW-0833">Ubl conjugation pathway</keyword>
<accession>A0A6P7SEH1</accession>
<keyword evidence="4" id="KW-0677">Repeat</keyword>
<dbReference type="AlphaFoldDB" id="A0A6P7SEH1"/>
<dbReference type="InterPro" id="IPR011990">
    <property type="entry name" value="TPR-like_helical_dom_sf"/>
</dbReference>
<dbReference type="PANTHER" id="PTHR46803:SF2">
    <property type="entry name" value="E3 UBIQUITIN-PROTEIN LIGASE CHIP"/>
    <property type="match status" value="1"/>
</dbReference>
<dbReference type="GO" id="GO:0006515">
    <property type="term" value="P:protein quality control for misfolded or incompletely synthesized proteins"/>
    <property type="evidence" value="ECO:0007669"/>
    <property type="project" value="TreeGrafter"/>
</dbReference>
<dbReference type="SUPFAM" id="SSF48452">
    <property type="entry name" value="TPR-like"/>
    <property type="match status" value="1"/>
</dbReference>
<dbReference type="Gene3D" id="3.30.40.10">
    <property type="entry name" value="Zinc/RING finger domain, C3HC4 (zinc finger)"/>
    <property type="match status" value="1"/>
</dbReference>
<dbReference type="SUPFAM" id="SSF57850">
    <property type="entry name" value="RING/U-box"/>
    <property type="match status" value="1"/>
</dbReference>
<dbReference type="GO" id="GO:0071218">
    <property type="term" value="P:cellular response to misfolded protein"/>
    <property type="evidence" value="ECO:0007669"/>
    <property type="project" value="TreeGrafter"/>
</dbReference>
<dbReference type="KEGG" id="osn:115212065"/>
<evidence type="ECO:0000256" key="1">
    <source>
        <dbReference type="ARBA" id="ARBA00000900"/>
    </source>
</evidence>
<evidence type="ECO:0000256" key="7">
    <source>
        <dbReference type="ARBA" id="ARBA00044534"/>
    </source>
</evidence>
<dbReference type="Pfam" id="PF04564">
    <property type="entry name" value="U-box"/>
    <property type="match status" value="1"/>
</dbReference>
<evidence type="ECO:0000256" key="6">
    <source>
        <dbReference type="ARBA" id="ARBA00022803"/>
    </source>
</evidence>
<dbReference type="Pfam" id="PF12895">
    <property type="entry name" value="ANAPC3"/>
    <property type="match status" value="1"/>
</dbReference>
<keyword evidence="3" id="KW-0808">Transferase</keyword>
<proteinExistence type="predicted"/>
<dbReference type="PROSITE" id="PS51698">
    <property type="entry name" value="U_BOX"/>
    <property type="match status" value="1"/>
</dbReference>
<dbReference type="GO" id="GO:0051087">
    <property type="term" value="F:protein-folding chaperone binding"/>
    <property type="evidence" value="ECO:0007669"/>
    <property type="project" value="TreeGrafter"/>
</dbReference>
<comment type="catalytic activity">
    <reaction evidence="1">
        <text>S-ubiquitinyl-[E2 ubiquitin-conjugating enzyme]-L-cysteine + [acceptor protein]-L-lysine = [E2 ubiquitin-conjugating enzyme]-L-cysteine + N(6)-ubiquitinyl-[acceptor protein]-L-lysine.</text>
        <dbReference type="EC" id="2.3.2.27"/>
    </reaction>
</comment>
<dbReference type="Gene3D" id="1.25.40.10">
    <property type="entry name" value="Tetratricopeptide repeat domain"/>
    <property type="match status" value="1"/>
</dbReference>
<keyword evidence="10" id="KW-1185">Reference proteome</keyword>
<evidence type="ECO:0000256" key="5">
    <source>
        <dbReference type="ARBA" id="ARBA00022786"/>
    </source>
</evidence>
<dbReference type="GO" id="GO:0030018">
    <property type="term" value="C:Z disc"/>
    <property type="evidence" value="ECO:0007669"/>
    <property type="project" value="TreeGrafter"/>
</dbReference>
<dbReference type="Pfam" id="PF18391">
    <property type="entry name" value="CHIP_TPR_N"/>
    <property type="match status" value="1"/>
</dbReference>
<dbReference type="Proteomes" id="UP000515154">
    <property type="component" value="Linkage group LG5"/>
</dbReference>
<dbReference type="SMART" id="SM00028">
    <property type="entry name" value="TPR"/>
    <property type="match status" value="3"/>
</dbReference>
<dbReference type="RefSeq" id="XP_029636732.1">
    <property type="nucleotide sequence ID" value="XM_029780872.2"/>
</dbReference>
<dbReference type="InterPro" id="IPR045202">
    <property type="entry name" value="CHIP_RING-Ubox"/>
</dbReference>
<dbReference type="GO" id="GO:0000209">
    <property type="term" value="P:protein polyubiquitination"/>
    <property type="evidence" value="ECO:0007669"/>
    <property type="project" value="TreeGrafter"/>
</dbReference>
<reference evidence="11" key="1">
    <citation type="submission" date="2025-08" db="UniProtKB">
        <authorList>
            <consortium name="RefSeq"/>
        </authorList>
    </citation>
    <scope>IDENTIFICATION</scope>
</reference>
<evidence type="ECO:0000256" key="4">
    <source>
        <dbReference type="ARBA" id="ARBA00022737"/>
    </source>
</evidence>
<dbReference type="CDD" id="cd16654">
    <property type="entry name" value="RING-Ubox_CHIP"/>
    <property type="match status" value="1"/>
</dbReference>
<protein>
    <recommendedName>
        <fullName evidence="7">E3 ubiquitin-protein ligase CHIP</fullName>
        <ecNumber evidence="2">2.3.2.27</ecNumber>
    </recommendedName>
    <alternativeName>
        <fullName evidence="8">RING-type E3 ubiquitin transferase CHIP</fullName>
    </alternativeName>
</protein>
<evidence type="ECO:0000259" key="9">
    <source>
        <dbReference type="PROSITE" id="PS51698"/>
    </source>
</evidence>
<evidence type="ECO:0000313" key="10">
    <source>
        <dbReference type="Proteomes" id="UP000515154"/>
    </source>
</evidence>
<dbReference type="FunFam" id="3.30.40.10:FF:000124">
    <property type="entry name" value="STIP1 homology and U box-containing protein 1"/>
    <property type="match status" value="1"/>
</dbReference>
<organism evidence="10 11">
    <name type="scientific">Octopus sinensis</name>
    <name type="common">East Asian common octopus</name>
    <dbReference type="NCBI Taxonomy" id="2607531"/>
    <lineage>
        <taxon>Eukaryota</taxon>
        <taxon>Metazoa</taxon>
        <taxon>Spiralia</taxon>
        <taxon>Lophotrochozoa</taxon>
        <taxon>Mollusca</taxon>
        <taxon>Cephalopoda</taxon>
        <taxon>Coleoidea</taxon>
        <taxon>Octopodiformes</taxon>
        <taxon>Octopoda</taxon>
        <taxon>Incirrata</taxon>
        <taxon>Octopodidae</taxon>
        <taxon>Octopus</taxon>
    </lineage>
</organism>
<evidence type="ECO:0000313" key="11">
    <source>
        <dbReference type="RefSeq" id="XP_029636732.1"/>
    </source>
</evidence>
<feature type="domain" description="U-box" evidence="9">
    <location>
        <begin position="199"/>
        <end position="273"/>
    </location>
</feature>
<gene>
    <name evidence="11" type="primary">LOC115212065</name>
</gene>
<evidence type="ECO:0000256" key="8">
    <source>
        <dbReference type="ARBA" id="ARBA00044543"/>
    </source>
</evidence>
<keyword evidence="6" id="KW-0802">TPR repeat</keyword>
<dbReference type="EC" id="2.3.2.27" evidence="2"/>
<dbReference type="InterPro" id="IPR013083">
    <property type="entry name" value="Znf_RING/FYVE/PHD"/>
</dbReference>
<dbReference type="GO" id="GO:0043161">
    <property type="term" value="P:proteasome-mediated ubiquitin-dependent protein catabolic process"/>
    <property type="evidence" value="ECO:0007669"/>
    <property type="project" value="TreeGrafter"/>
</dbReference>
<dbReference type="InterPro" id="IPR019734">
    <property type="entry name" value="TPR_rpt"/>
</dbReference>
<dbReference type="Gene3D" id="6.10.140.2020">
    <property type="match status" value="1"/>
</dbReference>
<dbReference type="GO" id="GO:0061630">
    <property type="term" value="F:ubiquitin protein ligase activity"/>
    <property type="evidence" value="ECO:0007669"/>
    <property type="project" value="UniProtKB-EC"/>
</dbReference>
<dbReference type="GO" id="GO:0045862">
    <property type="term" value="P:positive regulation of proteolysis"/>
    <property type="evidence" value="ECO:0007669"/>
    <property type="project" value="TreeGrafter"/>
</dbReference>
<dbReference type="InterPro" id="IPR041312">
    <property type="entry name" value="CHIP_TPR_N"/>
</dbReference>